<reference evidence="1 2" key="1">
    <citation type="journal article" date="2019" name="Genome Biol. Evol.">
        <title>Insights into the evolution of the New World diploid cottons (Gossypium, subgenus Houzingenia) based on genome sequencing.</title>
        <authorList>
            <person name="Grover C.E."/>
            <person name="Arick M.A. 2nd"/>
            <person name="Thrash A."/>
            <person name="Conover J.L."/>
            <person name="Sanders W.S."/>
            <person name="Peterson D.G."/>
            <person name="Frelichowski J.E."/>
            <person name="Scheffler J.A."/>
            <person name="Scheffler B.E."/>
            <person name="Wendel J.F."/>
        </authorList>
    </citation>
    <scope>NUCLEOTIDE SEQUENCE [LARGE SCALE GENOMIC DNA]</scope>
    <source>
        <strain evidence="1">5</strain>
        <tissue evidence="1">Leaf</tissue>
    </source>
</reference>
<name>A0A7J9CS24_GOSGO</name>
<organism evidence="1 2">
    <name type="scientific">Gossypium gossypioides</name>
    <name type="common">Mexican cotton</name>
    <name type="synonym">Selera gossypioides</name>
    <dbReference type="NCBI Taxonomy" id="34282"/>
    <lineage>
        <taxon>Eukaryota</taxon>
        <taxon>Viridiplantae</taxon>
        <taxon>Streptophyta</taxon>
        <taxon>Embryophyta</taxon>
        <taxon>Tracheophyta</taxon>
        <taxon>Spermatophyta</taxon>
        <taxon>Magnoliopsida</taxon>
        <taxon>eudicotyledons</taxon>
        <taxon>Gunneridae</taxon>
        <taxon>Pentapetalae</taxon>
        <taxon>rosids</taxon>
        <taxon>malvids</taxon>
        <taxon>Malvales</taxon>
        <taxon>Malvaceae</taxon>
        <taxon>Malvoideae</taxon>
        <taxon>Gossypium</taxon>
    </lineage>
</organism>
<proteinExistence type="predicted"/>
<evidence type="ECO:0000313" key="2">
    <source>
        <dbReference type="Proteomes" id="UP000593579"/>
    </source>
</evidence>
<dbReference type="OrthoDB" id="955670at2759"/>
<evidence type="ECO:0000313" key="1">
    <source>
        <dbReference type="EMBL" id="MBA0751262.1"/>
    </source>
</evidence>
<comment type="caution">
    <text evidence="1">The sequence shown here is derived from an EMBL/GenBank/DDBJ whole genome shotgun (WGS) entry which is preliminary data.</text>
</comment>
<gene>
    <name evidence="1" type="ORF">Gogos_000198</name>
</gene>
<dbReference type="Proteomes" id="UP000593579">
    <property type="component" value="Unassembled WGS sequence"/>
</dbReference>
<dbReference type="AlphaFoldDB" id="A0A7J9CS24"/>
<feature type="non-terminal residue" evidence="1">
    <location>
        <position position="73"/>
    </location>
</feature>
<dbReference type="EMBL" id="JABEZY010000013">
    <property type="protein sequence ID" value="MBA0751262.1"/>
    <property type="molecule type" value="Genomic_DNA"/>
</dbReference>
<protein>
    <recommendedName>
        <fullName evidence="3">RNase H type-1 domain-containing protein</fullName>
    </recommendedName>
</protein>
<keyword evidence="2" id="KW-1185">Reference proteome</keyword>
<sequence>MVQFQFLMVFASIRGGFRDHCAKWISGFTMQTGDESVFKIEKLRLIHQLLGRDWKVRFRHILRDHNKVANSDF</sequence>
<accession>A0A7J9CS24</accession>
<evidence type="ECO:0008006" key="3">
    <source>
        <dbReference type="Google" id="ProtNLM"/>
    </source>
</evidence>